<accession>A0A1E7X6M9</accession>
<dbReference type="Proteomes" id="UP000175989">
    <property type="component" value="Unassembled WGS sequence"/>
</dbReference>
<evidence type="ECO:0000313" key="3">
    <source>
        <dbReference type="EMBL" id="OFA08668.1"/>
    </source>
</evidence>
<gene>
    <name evidence="3" type="ORF">DUPY_06260</name>
</gene>
<sequence>MVRTAALSSTTSTCLPASAASNSVVASGAGSGGRATLKWKRLPCPGVLSTPITPPMARTSCCEIARPSPVPPYRRVVLLSAWLKAWNRRRCCSALMPTPLSITANRKRSASGSGPGPVSRVTCSTISPRAVNLRALPTRLISTWPRRSGSPLRRAGTSGSAQATSSRPFSAARHENRSATWSSTSARSNGTLSSASLPDSILEKSSTSSMMPSRFLPARSILWK</sequence>
<feature type="region of interest" description="Disordered" evidence="1">
    <location>
        <begin position="144"/>
        <end position="197"/>
    </location>
</feature>
<comment type="caution">
    <text evidence="3">The sequence shown here is derived from an EMBL/GenBank/DDBJ whole genome shotgun (WGS) entry which is preliminary data.</text>
</comment>
<organism evidence="3 4">
    <name type="scientific">Duganella phyllosphaerae</name>
    <dbReference type="NCBI Taxonomy" id="762836"/>
    <lineage>
        <taxon>Bacteria</taxon>
        <taxon>Pseudomonadati</taxon>
        <taxon>Pseudomonadota</taxon>
        <taxon>Betaproteobacteria</taxon>
        <taxon>Burkholderiales</taxon>
        <taxon>Oxalobacteraceae</taxon>
        <taxon>Telluria group</taxon>
        <taxon>Duganella</taxon>
    </lineage>
</organism>
<feature type="compositionally biased region" description="Low complexity" evidence="1">
    <location>
        <begin position="155"/>
        <end position="166"/>
    </location>
</feature>
<evidence type="ECO:0000256" key="2">
    <source>
        <dbReference type="SAM" id="SignalP"/>
    </source>
</evidence>
<evidence type="ECO:0008006" key="5">
    <source>
        <dbReference type="Google" id="ProtNLM"/>
    </source>
</evidence>
<keyword evidence="2" id="KW-0732">Signal</keyword>
<name>A0A1E7X6M9_9BURK</name>
<evidence type="ECO:0000256" key="1">
    <source>
        <dbReference type="SAM" id="MobiDB-lite"/>
    </source>
</evidence>
<feature type="signal peptide" evidence="2">
    <location>
        <begin position="1"/>
        <end position="19"/>
    </location>
</feature>
<proteinExistence type="predicted"/>
<protein>
    <recommendedName>
        <fullName evidence="5">Secreted protein</fullName>
    </recommendedName>
</protein>
<dbReference type="AlphaFoldDB" id="A0A1E7X6M9"/>
<feature type="chain" id="PRO_5009208453" description="Secreted protein" evidence="2">
    <location>
        <begin position="20"/>
        <end position="224"/>
    </location>
</feature>
<reference evidence="4" key="1">
    <citation type="journal article" date="2016" name="Front. Microbiol.">
        <title>Molecular Keys to the Janthinobacterium and Duganella spp. Interaction with the Plant Pathogen Fusarium graminearum.</title>
        <authorList>
            <person name="Haack F.S."/>
            <person name="Poehlein A."/>
            <person name="Kroger C."/>
            <person name="Voigt C.A."/>
            <person name="Piepenbring M."/>
            <person name="Bode H.B."/>
            <person name="Daniel R."/>
            <person name="Schafer W."/>
            <person name="Streit W.R."/>
        </authorList>
    </citation>
    <scope>NUCLEOTIDE SEQUENCE [LARGE SCALE GENOMIC DNA]</scope>
    <source>
        <strain evidence="4">T54</strain>
    </source>
</reference>
<keyword evidence="4" id="KW-1185">Reference proteome</keyword>
<dbReference type="EMBL" id="LROM01000045">
    <property type="protein sequence ID" value="OFA08668.1"/>
    <property type="molecule type" value="Genomic_DNA"/>
</dbReference>
<evidence type="ECO:0000313" key="4">
    <source>
        <dbReference type="Proteomes" id="UP000175989"/>
    </source>
</evidence>
<feature type="compositionally biased region" description="Low complexity" evidence="1">
    <location>
        <begin position="178"/>
        <end position="189"/>
    </location>
</feature>